<dbReference type="GO" id="GO:0015689">
    <property type="term" value="P:molybdate ion transport"/>
    <property type="evidence" value="ECO:0007669"/>
    <property type="project" value="InterPro"/>
</dbReference>
<dbReference type="EMBL" id="JACIIG010000003">
    <property type="protein sequence ID" value="MBB4567575.1"/>
    <property type="molecule type" value="Genomic_DNA"/>
</dbReference>
<dbReference type="RefSeq" id="WP_028750969.1">
    <property type="nucleotide sequence ID" value="NZ_JACIIG010000003.1"/>
</dbReference>
<evidence type="ECO:0000259" key="3">
    <source>
        <dbReference type="PROSITE" id="PS51866"/>
    </source>
</evidence>
<evidence type="ECO:0000313" key="4">
    <source>
        <dbReference type="EMBL" id="MBB4567575.1"/>
    </source>
</evidence>
<evidence type="ECO:0000313" key="5">
    <source>
        <dbReference type="Proteomes" id="UP000543836"/>
    </source>
</evidence>
<dbReference type="AlphaFoldDB" id="A0A7W6ZS90"/>
<organism evidence="4 5">
    <name type="scientific">Rhizobium leucaenae</name>
    <dbReference type="NCBI Taxonomy" id="29450"/>
    <lineage>
        <taxon>Bacteria</taxon>
        <taxon>Pseudomonadati</taxon>
        <taxon>Pseudomonadota</taxon>
        <taxon>Alphaproteobacteria</taxon>
        <taxon>Hyphomicrobiales</taxon>
        <taxon>Rhizobiaceae</taxon>
        <taxon>Rhizobium/Agrobacterium group</taxon>
        <taxon>Rhizobium</taxon>
    </lineage>
</organism>
<gene>
    <name evidence="4" type="ORF">GGE60_001678</name>
</gene>
<dbReference type="Pfam" id="PF03459">
    <property type="entry name" value="TOBE"/>
    <property type="match status" value="1"/>
</dbReference>
<dbReference type="OrthoDB" id="122515at2"/>
<dbReference type="PROSITE" id="PS51866">
    <property type="entry name" value="MOP"/>
    <property type="match status" value="1"/>
</dbReference>
<sequence length="69" mass="7176">MKISARNRLKGKVVEVSKGATTAHIRIDIGNGSIVTSSITNEAVYELGLTVGADAYAVIKASDVMVAVD</sequence>
<feature type="domain" description="Mop" evidence="3">
    <location>
        <begin position="2"/>
        <end position="68"/>
    </location>
</feature>
<protein>
    <submittedName>
        <fullName evidence="4">Molybdopterin-binding protein</fullName>
    </submittedName>
</protein>
<keyword evidence="5" id="KW-1185">Reference proteome</keyword>
<dbReference type="NCBIfam" id="TIGR00638">
    <property type="entry name" value="Mop"/>
    <property type="match status" value="1"/>
</dbReference>
<dbReference type="InterPro" id="IPR004606">
    <property type="entry name" value="Mop_domain"/>
</dbReference>
<proteinExistence type="predicted"/>
<evidence type="ECO:0000256" key="2">
    <source>
        <dbReference type="PROSITE-ProRule" id="PRU01213"/>
    </source>
</evidence>
<accession>A0A7W6ZS90</accession>
<reference evidence="4 5" key="1">
    <citation type="submission" date="2020-08" db="EMBL/GenBank/DDBJ databases">
        <title>Genomic Encyclopedia of Type Strains, Phase IV (KMG-V): Genome sequencing to study the core and pangenomes of soil and plant-associated prokaryotes.</title>
        <authorList>
            <person name="Whitman W."/>
        </authorList>
    </citation>
    <scope>NUCLEOTIDE SEQUENCE [LARGE SCALE GENOMIC DNA]</scope>
    <source>
        <strain evidence="4 5">SEMIA 492</strain>
    </source>
</reference>
<dbReference type="InterPro" id="IPR005116">
    <property type="entry name" value="Transp-assoc_OB_typ1"/>
</dbReference>
<dbReference type="Proteomes" id="UP000543836">
    <property type="component" value="Unassembled WGS sequence"/>
</dbReference>
<keyword evidence="1 2" id="KW-0500">Molybdenum</keyword>
<dbReference type="InterPro" id="IPR008995">
    <property type="entry name" value="Mo/tungstate-bd_C_term_dom"/>
</dbReference>
<comment type="caution">
    <text evidence="4">The sequence shown here is derived from an EMBL/GenBank/DDBJ whole genome shotgun (WGS) entry which is preliminary data.</text>
</comment>
<dbReference type="SUPFAM" id="SSF50331">
    <property type="entry name" value="MOP-like"/>
    <property type="match status" value="1"/>
</dbReference>
<dbReference type="Gene3D" id="2.40.50.100">
    <property type="match status" value="1"/>
</dbReference>
<name>A0A7W6ZS90_9HYPH</name>
<evidence type="ECO:0000256" key="1">
    <source>
        <dbReference type="ARBA" id="ARBA00022505"/>
    </source>
</evidence>